<dbReference type="KEGG" id="psl:Psta_3658"/>
<dbReference type="STRING" id="530564.Psta_3658"/>
<dbReference type="GO" id="GO:0004810">
    <property type="term" value="F:CCA tRNA nucleotidyltransferase activity"/>
    <property type="evidence" value="ECO:0007669"/>
    <property type="project" value="InterPro"/>
</dbReference>
<dbReference type="GO" id="GO:0005524">
    <property type="term" value="F:ATP binding"/>
    <property type="evidence" value="ECO:0007669"/>
    <property type="project" value="UniProtKB-KW"/>
</dbReference>
<dbReference type="Gene3D" id="3.40.50.620">
    <property type="entry name" value="HUPs"/>
    <property type="match status" value="1"/>
</dbReference>
<dbReference type="InterPro" id="IPR014729">
    <property type="entry name" value="Rossmann-like_a/b/a_fold"/>
</dbReference>
<name>D2QZC6_PIRSD</name>
<accession>D2QZC6</accession>
<keyword evidence="2" id="KW-0067">ATP-binding</keyword>
<evidence type="ECO:0000256" key="1">
    <source>
        <dbReference type="ARBA" id="ARBA00022741"/>
    </source>
</evidence>
<evidence type="ECO:0000313" key="4">
    <source>
        <dbReference type="EMBL" id="ADB18318.1"/>
    </source>
</evidence>
<keyword evidence="5" id="KW-1185">Reference proteome</keyword>
<gene>
    <name evidence="4" type="ordered locus">Psta_3658</name>
</gene>
<dbReference type="HOGENOM" id="CLU_846917_0_0_0"/>
<keyword evidence="1" id="KW-0547">Nucleotide-binding</keyword>
<proteinExistence type="predicted"/>
<reference evidence="4 5" key="1">
    <citation type="journal article" date="2009" name="Stand. Genomic Sci.">
        <title>Complete genome sequence of Pirellula staleyi type strain (ATCC 27377).</title>
        <authorList>
            <person name="Clum A."/>
            <person name="Tindall B.J."/>
            <person name="Sikorski J."/>
            <person name="Ivanova N."/>
            <person name="Mavrommatis K."/>
            <person name="Lucas S."/>
            <person name="Glavina del Rio T."/>
            <person name="Nolan M."/>
            <person name="Chen F."/>
            <person name="Tice H."/>
            <person name="Pitluck S."/>
            <person name="Cheng J.F."/>
            <person name="Chertkov O."/>
            <person name="Brettin T."/>
            <person name="Han C."/>
            <person name="Detter J.C."/>
            <person name="Kuske C."/>
            <person name="Bruce D."/>
            <person name="Goodwin L."/>
            <person name="Ovchinikova G."/>
            <person name="Pati A."/>
            <person name="Mikhailova N."/>
            <person name="Chen A."/>
            <person name="Palaniappan K."/>
            <person name="Land M."/>
            <person name="Hauser L."/>
            <person name="Chang Y.J."/>
            <person name="Jeffries C.D."/>
            <person name="Chain P."/>
            <person name="Rohde M."/>
            <person name="Goker M."/>
            <person name="Bristow J."/>
            <person name="Eisen J.A."/>
            <person name="Markowitz V."/>
            <person name="Hugenholtz P."/>
            <person name="Kyrpides N.C."/>
            <person name="Klenk H.P."/>
            <person name="Lapidus A."/>
        </authorList>
    </citation>
    <scope>NUCLEOTIDE SEQUENCE [LARGE SCALE GENOMIC DNA]</scope>
    <source>
        <strain evidence="5">ATCC 27377 / DSM 6068 / ICPB 4128</strain>
    </source>
</reference>
<sequence length="328" mass="36496">MRGIALLSASLDSQIALLLAREAGIELTALHFAGFFTRHTDRVVAFCQRHAVPLSIVDADAIFYDSLRHRRFGDDNVMLDIRMAMFRNAKKLLSDLETDAVLVTGEVAGQRKGTQTIAAFETIDRHTRLERQVLRPLSAKLLVPLIPAIDRRIQGEEFLGLSGRTRKELLPLAERFALTTMPGPSHLTNLYDEVFVERLLHAFRLTQPIEVDELRLLEAGKLLVTPAHELIVLGRSQVENEGLARFANSDAAQNCVLITPRNFVGPMALVRSLDERAHRAAAELVVKSSKQSADLPAVVEIHYRGTSREFTIERTSDLALAVELKLLG</sequence>
<dbReference type="AlphaFoldDB" id="D2QZC6"/>
<dbReference type="Proteomes" id="UP000001887">
    <property type="component" value="Chromosome"/>
</dbReference>
<dbReference type="SUPFAM" id="SSF52402">
    <property type="entry name" value="Adenine nucleotide alpha hydrolases-like"/>
    <property type="match status" value="1"/>
</dbReference>
<evidence type="ECO:0000313" key="5">
    <source>
        <dbReference type="Proteomes" id="UP000001887"/>
    </source>
</evidence>
<evidence type="ECO:0000259" key="3">
    <source>
        <dbReference type="Pfam" id="PF02568"/>
    </source>
</evidence>
<organism evidence="4 5">
    <name type="scientific">Pirellula staleyi (strain ATCC 27377 / DSM 6068 / ICPB 4128)</name>
    <name type="common">Pirella staleyi</name>
    <dbReference type="NCBI Taxonomy" id="530564"/>
    <lineage>
        <taxon>Bacteria</taxon>
        <taxon>Pseudomonadati</taxon>
        <taxon>Planctomycetota</taxon>
        <taxon>Planctomycetia</taxon>
        <taxon>Pirellulales</taxon>
        <taxon>Pirellulaceae</taxon>
        <taxon>Pirellula</taxon>
    </lineage>
</organism>
<feature type="domain" description="Thil AANH" evidence="3">
    <location>
        <begin position="3"/>
        <end position="137"/>
    </location>
</feature>
<evidence type="ECO:0000256" key="2">
    <source>
        <dbReference type="ARBA" id="ARBA00022840"/>
    </source>
</evidence>
<dbReference type="Pfam" id="PF02568">
    <property type="entry name" value="ThiI"/>
    <property type="match status" value="1"/>
</dbReference>
<protein>
    <submittedName>
        <fullName evidence="4">Thiamine biosynthesis protein</fullName>
    </submittedName>
</protein>
<dbReference type="InterPro" id="IPR020536">
    <property type="entry name" value="ThiI_AANH"/>
</dbReference>
<dbReference type="eggNOG" id="COG0301">
    <property type="taxonomic scope" value="Bacteria"/>
</dbReference>
<dbReference type="EMBL" id="CP001848">
    <property type="protein sequence ID" value="ADB18318.1"/>
    <property type="molecule type" value="Genomic_DNA"/>
</dbReference>